<keyword evidence="2" id="KW-1185">Reference proteome</keyword>
<evidence type="ECO:0000313" key="2">
    <source>
        <dbReference type="Proteomes" id="UP000242913"/>
    </source>
</evidence>
<dbReference type="EMBL" id="KZ270007">
    <property type="protein sequence ID" value="OZC08503.1"/>
    <property type="molecule type" value="Genomic_DNA"/>
</dbReference>
<gene>
    <name evidence="1" type="ORF">X798_04435</name>
</gene>
<dbReference type="Proteomes" id="UP000242913">
    <property type="component" value="Unassembled WGS sequence"/>
</dbReference>
<sequence>TFYHKIFTQKLDAIALLSDFITFIVCDSEIVPTEMAEDFQNTIDFQAVICKTALDCPQEEPHVCQNGICKAYSAIKHRKPAKMTSVCSTFLDCSPGLICSKGRCIKE</sequence>
<protein>
    <submittedName>
        <fullName evidence="1">Uncharacterized protein</fullName>
    </submittedName>
</protein>
<evidence type="ECO:0000313" key="1">
    <source>
        <dbReference type="EMBL" id="OZC08503.1"/>
    </source>
</evidence>
<feature type="non-terminal residue" evidence="1">
    <location>
        <position position="1"/>
    </location>
</feature>
<proteinExistence type="predicted"/>
<name>A0A238BT75_9BILA</name>
<accession>A0A238BT75</accession>
<organism evidence="1 2">
    <name type="scientific">Onchocerca flexuosa</name>
    <dbReference type="NCBI Taxonomy" id="387005"/>
    <lineage>
        <taxon>Eukaryota</taxon>
        <taxon>Metazoa</taxon>
        <taxon>Ecdysozoa</taxon>
        <taxon>Nematoda</taxon>
        <taxon>Chromadorea</taxon>
        <taxon>Rhabditida</taxon>
        <taxon>Spirurina</taxon>
        <taxon>Spiruromorpha</taxon>
        <taxon>Filarioidea</taxon>
        <taxon>Onchocercidae</taxon>
        <taxon>Onchocerca</taxon>
    </lineage>
</organism>
<reference evidence="1 2" key="1">
    <citation type="submission" date="2015-12" db="EMBL/GenBank/DDBJ databases">
        <title>Draft genome of the nematode, Onchocerca flexuosa.</title>
        <authorList>
            <person name="Mitreva M."/>
        </authorList>
    </citation>
    <scope>NUCLEOTIDE SEQUENCE [LARGE SCALE GENOMIC DNA]</scope>
    <source>
        <strain evidence="1">Red Deer</strain>
    </source>
</reference>
<dbReference type="AlphaFoldDB" id="A0A238BT75"/>